<proteinExistence type="predicted"/>
<dbReference type="SUPFAM" id="SSF52091">
    <property type="entry name" value="SpoIIaa-like"/>
    <property type="match status" value="1"/>
</dbReference>
<evidence type="ECO:0000259" key="1">
    <source>
        <dbReference type="PROSITE" id="PS50801"/>
    </source>
</evidence>
<dbReference type="PROSITE" id="PS50801">
    <property type="entry name" value="STAS"/>
    <property type="match status" value="1"/>
</dbReference>
<keyword evidence="3" id="KW-1185">Reference proteome</keyword>
<evidence type="ECO:0000313" key="3">
    <source>
        <dbReference type="Proteomes" id="UP001296706"/>
    </source>
</evidence>
<gene>
    <name evidence="2" type="ORF">HF577_23600</name>
</gene>
<dbReference type="EMBL" id="JAAXKY010000087">
    <property type="protein sequence ID" value="NMH80061.1"/>
    <property type="molecule type" value="Genomic_DNA"/>
</dbReference>
<dbReference type="InterPro" id="IPR002645">
    <property type="entry name" value="STAS_dom"/>
</dbReference>
<dbReference type="RefSeq" id="WP_169398121.1">
    <property type="nucleotide sequence ID" value="NZ_BAAAJH010000001.1"/>
</dbReference>
<feature type="domain" description="STAS" evidence="1">
    <location>
        <begin position="54"/>
        <end position="108"/>
    </location>
</feature>
<dbReference type="InterPro" id="IPR036513">
    <property type="entry name" value="STAS_dom_sf"/>
</dbReference>
<dbReference type="Pfam" id="PF01740">
    <property type="entry name" value="STAS"/>
    <property type="match status" value="1"/>
</dbReference>
<protein>
    <submittedName>
        <fullName evidence="2">STAS domain-containing protein</fullName>
    </submittedName>
</protein>
<dbReference type="Proteomes" id="UP001296706">
    <property type="component" value="Unassembled WGS sequence"/>
</dbReference>
<dbReference type="Gene3D" id="3.30.750.24">
    <property type="entry name" value="STAS domain"/>
    <property type="match status" value="1"/>
</dbReference>
<accession>A0ABX1RJQ9</accession>
<dbReference type="CDD" id="cd07043">
    <property type="entry name" value="STAS_anti-anti-sigma_factors"/>
    <property type="match status" value="1"/>
</dbReference>
<evidence type="ECO:0000313" key="2">
    <source>
        <dbReference type="EMBL" id="NMH80061.1"/>
    </source>
</evidence>
<name>A0ABX1RJQ9_9PSEU</name>
<reference evidence="2 3" key="1">
    <citation type="submission" date="2020-04" db="EMBL/GenBank/DDBJ databases">
        <authorList>
            <person name="Klaysubun C."/>
            <person name="Duangmal K."/>
            <person name="Lipun K."/>
        </authorList>
    </citation>
    <scope>NUCLEOTIDE SEQUENCE [LARGE SCALE GENOMIC DNA]</scope>
    <source>
        <strain evidence="2 3">JCM 11839</strain>
    </source>
</reference>
<sequence>MLQVTCEDPVLCAIAALNVSGGTGVGRGTEGERSIPTGSVLCVQVSSDTIRRDVRLSGELDFTTIDRLETVLDQLIRSGYRHIVLDLAELDFLVASGLRVSYRLTARG</sequence>
<organism evidence="2 3">
    <name type="scientific">Pseudonocardia xinjiangensis</name>
    <dbReference type="NCBI Taxonomy" id="75289"/>
    <lineage>
        <taxon>Bacteria</taxon>
        <taxon>Bacillati</taxon>
        <taxon>Actinomycetota</taxon>
        <taxon>Actinomycetes</taxon>
        <taxon>Pseudonocardiales</taxon>
        <taxon>Pseudonocardiaceae</taxon>
        <taxon>Pseudonocardia</taxon>
    </lineage>
</organism>
<comment type="caution">
    <text evidence="2">The sequence shown here is derived from an EMBL/GenBank/DDBJ whole genome shotgun (WGS) entry which is preliminary data.</text>
</comment>